<keyword evidence="1" id="KW-0479">Metal-binding</keyword>
<feature type="domain" description="4Fe-4S ferredoxin-type" evidence="4">
    <location>
        <begin position="37"/>
        <end position="67"/>
    </location>
</feature>
<evidence type="ECO:0000313" key="5">
    <source>
        <dbReference type="EMBL" id="MDX8420051.1"/>
    </source>
</evidence>
<dbReference type="PROSITE" id="PS51379">
    <property type="entry name" value="4FE4S_FER_2"/>
    <property type="match status" value="2"/>
</dbReference>
<evidence type="ECO:0000256" key="2">
    <source>
        <dbReference type="ARBA" id="ARBA00023004"/>
    </source>
</evidence>
<proteinExistence type="predicted"/>
<dbReference type="AlphaFoldDB" id="A0AB35U4J2"/>
<dbReference type="Pfam" id="PF04432">
    <property type="entry name" value="FrhB_FdhB_C"/>
    <property type="match status" value="1"/>
</dbReference>
<gene>
    <name evidence="5" type="ORF">MOZ60_08070</name>
</gene>
<comment type="caution">
    <text evidence="5">The sequence shown here is derived from an EMBL/GenBank/DDBJ whole genome shotgun (WGS) entry which is preliminary data.</text>
</comment>
<keyword evidence="6" id="KW-1185">Reference proteome</keyword>
<feature type="domain" description="4Fe-4S ferredoxin-type" evidence="4">
    <location>
        <begin position="4"/>
        <end position="33"/>
    </location>
</feature>
<reference evidence="5 6" key="1">
    <citation type="submission" date="2022-03" db="EMBL/GenBank/DDBJ databases">
        <title>Novel taxa within the pig intestine.</title>
        <authorList>
            <person name="Wylensek D."/>
            <person name="Bishof K."/>
            <person name="Afrizal A."/>
            <person name="Clavel T."/>
        </authorList>
    </citation>
    <scope>NUCLEOTIDE SEQUENCE [LARGE SCALE GENOMIC DNA]</scope>
    <source>
        <strain evidence="5 6">CLA-KB-P133</strain>
    </source>
</reference>
<dbReference type="SUPFAM" id="SSF54862">
    <property type="entry name" value="4Fe-4S ferredoxins"/>
    <property type="match status" value="1"/>
</dbReference>
<dbReference type="PROSITE" id="PS00198">
    <property type="entry name" value="4FE4S_FER_1"/>
    <property type="match status" value="1"/>
</dbReference>
<dbReference type="PANTHER" id="PTHR43193:SF2">
    <property type="entry name" value="POLYFERREDOXIN PROTEIN FWDF"/>
    <property type="match status" value="1"/>
</dbReference>
<protein>
    <submittedName>
        <fullName evidence="5">Coenzyme F420 hydrogenase/dehydrogenase, beta subunit C-terminal domain</fullName>
    </submittedName>
</protein>
<dbReference type="EMBL" id="JALBUR010000020">
    <property type="protein sequence ID" value="MDX8420051.1"/>
    <property type="molecule type" value="Genomic_DNA"/>
</dbReference>
<dbReference type="Gene3D" id="3.30.70.20">
    <property type="match status" value="1"/>
</dbReference>
<dbReference type="InterPro" id="IPR052977">
    <property type="entry name" value="Polyferredoxin-like_ET"/>
</dbReference>
<dbReference type="Pfam" id="PF12838">
    <property type="entry name" value="Fer4_7"/>
    <property type="match status" value="1"/>
</dbReference>
<keyword evidence="2" id="KW-0408">Iron</keyword>
<dbReference type="InterPro" id="IPR017896">
    <property type="entry name" value="4Fe4S_Fe-S-bd"/>
</dbReference>
<dbReference type="GO" id="GO:0046872">
    <property type="term" value="F:metal ion binding"/>
    <property type="evidence" value="ECO:0007669"/>
    <property type="project" value="UniProtKB-KW"/>
</dbReference>
<evidence type="ECO:0000259" key="4">
    <source>
        <dbReference type="PROSITE" id="PS51379"/>
    </source>
</evidence>
<dbReference type="InterPro" id="IPR017900">
    <property type="entry name" value="4Fe4S_Fe_S_CS"/>
</dbReference>
<sequence length="375" mass="41844">MDALNTVCEVNQCAGCMACVDICPKSCISIKDDIEHMNAVIDENACIHCNACHRVCQKNHPAELQKPIAWYQGWAVDEIRNQSSSGGFASAIQIAFIKNGGVVASCKLVDGDYKFIIARTIDELSGFAGSKYVKSNPVGIYKKVREELRKGNKVLFIGLPCQVSAMKNFIGNSLGKNLYSIDLICHGTPSIKLFRMALNEYGYDLKKCKYVYFRRNGNFAVRTDLKKIVPERCHDFYTQAFLQGIDYTENCYSCHYATDHRVGDLMLGDSWGSELHDEEQNGISLALVQNEKGNELLSLSGVTLKPVDLENAKIPNTQLRHPTPKSPEHDVFFQKIAKGKSFRSSVTAVWPKFCMKENLKLFLINAQSFPGGDAK</sequence>
<dbReference type="Pfam" id="PF04422">
    <property type="entry name" value="FrhB_FdhB_N"/>
    <property type="match status" value="1"/>
</dbReference>
<dbReference type="GO" id="GO:0051536">
    <property type="term" value="F:iron-sulfur cluster binding"/>
    <property type="evidence" value="ECO:0007669"/>
    <property type="project" value="UniProtKB-KW"/>
</dbReference>
<dbReference type="RefSeq" id="WP_370596292.1">
    <property type="nucleotide sequence ID" value="NZ_JALBUR010000020.1"/>
</dbReference>
<accession>A0AB35U4J2</accession>
<dbReference type="PANTHER" id="PTHR43193">
    <property type="match status" value="1"/>
</dbReference>
<dbReference type="InterPro" id="IPR007525">
    <property type="entry name" value="FrhB_FdhB_C"/>
</dbReference>
<evidence type="ECO:0000313" key="6">
    <source>
        <dbReference type="Proteomes" id="UP001286174"/>
    </source>
</evidence>
<evidence type="ECO:0000256" key="3">
    <source>
        <dbReference type="ARBA" id="ARBA00023014"/>
    </source>
</evidence>
<evidence type="ECO:0000256" key="1">
    <source>
        <dbReference type="ARBA" id="ARBA00022723"/>
    </source>
</evidence>
<dbReference type="InterPro" id="IPR007516">
    <property type="entry name" value="Co_F420_Hydgase/DH_bsu_N"/>
</dbReference>
<keyword evidence="3" id="KW-0411">Iron-sulfur</keyword>
<name>A0AB35U4J2_9FIRM</name>
<dbReference type="Proteomes" id="UP001286174">
    <property type="component" value="Unassembled WGS sequence"/>
</dbReference>
<organism evidence="5 6">
    <name type="scientific">Grylomicrobium aquisgranensis</name>
    <dbReference type="NCBI Taxonomy" id="2926318"/>
    <lineage>
        <taxon>Bacteria</taxon>
        <taxon>Bacillati</taxon>
        <taxon>Bacillota</taxon>
        <taxon>Erysipelotrichia</taxon>
        <taxon>Erysipelotrichales</taxon>
        <taxon>Erysipelotrichaceae</taxon>
        <taxon>Grylomicrobium</taxon>
    </lineage>
</organism>